<dbReference type="AlphaFoldDB" id="A0A518GUT0"/>
<dbReference type="Gene3D" id="2.30.30.40">
    <property type="entry name" value="SH3 Domains"/>
    <property type="match status" value="1"/>
</dbReference>
<feature type="domain" description="CheW-like" evidence="1">
    <location>
        <begin position="1"/>
        <end position="140"/>
    </location>
</feature>
<name>A0A518GUT0_9BACT</name>
<dbReference type="KEGG" id="tpla:ElP_01780"/>
<dbReference type="GO" id="GO:0007165">
    <property type="term" value="P:signal transduction"/>
    <property type="evidence" value="ECO:0007669"/>
    <property type="project" value="InterPro"/>
</dbReference>
<dbReference type="EMBL" id="CP036426">
    <property type="protein sequence ID" value="QDV32350.1"/>
    <property type="molecule type" value="Genomic_DNA"/>
</dbReference>
<dbReference type="Pfam" id="PF01584">
    <property type="entry name" value="CheW"/>
    <property type="match status" value="1"/>
</dbReference>
<dbReference type="Proteomes" id="UP000317835">
    <property type="component" value="Chromosome"/>
</dbReference>
<evidence type="ECO:0000313" key="3">
    <source>
        <dbReference type="Proteomes" id="UP000317835"/>
    </source>
</evidence>
<gene>
    <name evidence="2" type="ORF">ElP_01780</name>
</gene>
<sequence length="159" mass="16794">MMVLTFEAGGERYGVDVSLVEEVVPRVALRRLPYASSAVAGLLDYRGEVVAVIDLGRLVDALPCEDRLSTRVVLFGADREGRRLGLAAERVSELSDVSGLELTTLAAPVQRVGFLGPVARVDGQLVQLIEPSRLLVEVAGRDGVDPAGEPAGASAARTE</sequence>
<organism evidence="2 3">
    <name type="scientific">Tautonia plasticadhaerens</name>
    <dbReference type="NCBI Taxonomy" id="2527974"/>
    <lineage>
        <taxon>Bacteria</taxon>
        <taxon>Pseudomonadati</taxon>
        <taxon>Planctomycetota</taxon>
        <taxon>Planctomycetia</taxon>
        <taxon>Isosphaerales</taxon>
        <taxon>Isosphaeraceae</taxon>
        <taxon>Tautonia</taxon>
    </lineage>
</organism>
<protein>
    <submittedName>
        <fullName evidence="2">CheW-like domain protein</fullName>
    </submittedName>
</protein>
<dbReference type="InterPro" id="IPR036061">
    <property type="entry name" value="CheW-like_dom_sf"/>
</dbReference>
<dbReference type="GO" id="GO:0006935">
    <property type="term" value="P:chemotaxis"/>
    <property type="evidence" value="ECO:0007669"/>
    <property type="project" value="InterPro"/>
</dbReference>
<dbReference type="OrthoDB" id="21913at2"/>
<dbReference type="InterPro" id="IPR039315">
    <property type="entry name" value="CheW"/>
</dbReference>
<accession>A0A518GUT0</accession>
<dbReference type="SMART" id="SM00260">
    <property type="entry name" value="CheW"/>
    <property type="match status" value="1"/>
</dbReference>
<keyword evidence="3" id="KW-1185">Reference proteome</keyword>
<reference evidence="2 3" key="1">
    <citation type="submission" date="2019-02" db="EMBL/GenBank/DDBJ databases">
        <title>Deep-cultivation of Planctomycetes and their phenomic and genomic characterization uncovers novel biology.</title>
        <authorList>
            <person name="Wiegand S."/>
            <person name="Jogler M."/>
            <person name="Boedeker C."/>
            <person name="Pinto D."/>
            <person name="Vollmers J."/>
            <person name="Rivas-Marin E."/>
            <person name="Kohn T."/>
            <person name="Peeters S.H."/>
            <person name="Heuer A."/>
            <person name="Rast P."/>
            <person name="Oberbeckmann S."/>
            <person name="Bunk B."/>
            <person name="Jeske O."/>
            <person name="Meyerdierks A."/>
            <person name="Storesund J.E."/>
            <person name="Kallscheuer N."/>
            <person name="Luecker S."/>
            <person name="Lage O.M."/>
            <person name="Pohl T."/>
            <person name="Merkel B.J."/>
            <person name="Hornburger P."/>
            <person name="Mueller R.-W."/>
            <person name="Bruemmer F."/>
            <person name="Labrenz M."/>
            <person name="Spormann A.M."/>
            <person name="Op den Camp H."/>
            <person name="Overmann J."/>
            <person name="Amann R."/>
            <person name="Jetten M.S.M."/>
            <person name="Mascher T."/>
            <person name="Medema M.H."/>
            <person name="Devos D.P."/>
            <person name="Kaster A.-K."/>
            <person name="Ovreas L."/>
            <person name="Rohde M."/>
            <person name="Galperin M.Y."/>
            <person name="Jogler C."/>
        </authorList>
    </citation>
    <scope>NUCLEOTIDE SEQUENCE [LARGE SCALE GENOMIC DNA]</scope>
    <source>
        <strain evidence="2 3">ElP</strain>
    </source>
</reference>
<proteinExistence type="predicted"/>
<dbReference type="PROSITE" id="PS50851">
    <property type="entry name" value="CHEW"/>
    <property type="match status" value="1"/>
</dbReference>
<dbReference type="Gene3D" id="2.40.50.180">
    <property type="entry name" value="CheA-289, Domain 4"/>
    <property type="match status" value="1"/>
</dbReference>
<dbReference type="PANTHER" id="PTHR22617">
    <property type="entry name" value="CHEMOTAXIS SENSOR HISTIDINE KINASE-RELATED"/>
    <property type="match status" value="1"/>
</dbReference>
<dbReference type="RefSeq" id="WP_145266382.1">
    <property type="nucleotide sequence ID" value="NZ_CP036426.1"/>
</dbReference>
<evidence type="ECO:0000259" key="1">
    <source>
        <dbReference type="PROSITE" id="PS50851"/>
    </source>
</evidence>
<evidence type="ECO:0000313" key="2">
    <source>
        <dbReference type="EMBL" id="QDV32350.1"/>
    </source>
</evidence>
<dbReference type="GO" id="GO:0005829">
    <property type="term" value="C:cytosol"/>
    <property type="evidence" value="ECO:0007669"/>
    <property type="project" value="TreeGrafter"/>
</dbReference>
<dbReference type="InterPro" id="IPR002545">
    <property type="entry name" value="CheW-lke_dom"/>
</dbReference>
<dbReference type="PANTHER" id="PTHR22617:SF23">
    <property type="entry name" value="CHEMOTAXIS PROTEIN CHEW"/>
    <property type="match status" value="1"/>
</dbReference>
<dbReference type="SUPFAM" id="SSF50341">
    <property type="entry name" value="CheW-like"/>
    <property type="match status" value="1"/>
</dbReference>